<sequence length="112" mass="10709">MNRTSSAAMLGIAFGAGTSLVNALSSPYSLLGAPLDGTLWGGAAKVLSLLVDSGWAWAALAVGVGWLVSVDWPTGAARPAGVGRAAGAGRPTGAGRPAGAGRPTGAGRPAGA</sequence>
<name>A0ABW4SRA8_9ACTN</name>
<accession>A0ABW4SRA8</accession>
<evidence type="ECO:0000313" key="4">
    <source>
        <dbReference type="Proteomes" id="UP001597368"/>
    </source>
</evidence>
<protein>
    <submittedName>
        <fullName evidence="3">Uncharacterized protein</fullName>
    </submittedName>
</protein>
<keyword evidence="4" id="KW-1185">Reference proteome</keyword>
<comment type="caution">
    <text evidence="3">The sequence shown here is derived from an EMBL/GenBank/DDBJ whole genome shotgun (WGS) entry which is preliminary data.</text>
</comment>
<organism evidence="3 4">
    <name type="scientific">Nonomuraea mangrovi</name>
    <dbReference type="NCBI Taxonomy" id="2316207"/>
    <lineage>
        <taxon>Bacteria</taxon>
        <taxon>Bacillati</taxon>
        <taxon>Actinomycetota</taxon>
        <taxon>Actinomycetes</taxon>
        <taxon>Streptosporangiales</taxon>
        <taxon>Streptosporangiaceae</taxon>
        <taxon>Nonomuraea</taxon>
    </lineage>
</organism>
<evidence type="ECO:0000256" key="2">
    <source>
        <dbReference type="SAM" id="Phobius"/>
    </source>
</evidence>
<feature type="non-terminal residue" evidence="3">
    <location>
        <position position="112"/>
    </location>
</feature>
<keyword evidence="2" id="KW-0812">Transmembrane</keyword>
<dbReference type="Proteomes" id="UP001597368">
    <property type="component" value="Unassembled WGS sequence"/>
</dbReference>
<feature type="transmembrane region" description="Helical" evidence="2">
    <location>
        <begin position="47"/>
        <end position="68"/>
    </location>
</feature>
<dbReference type="EMBL" id="JBHUFV010000017">
    <property type="protein sequence ID" value="MFD1932117.1"/>
    <property type="molecule type" value="Genomic_DNA"/>
</dbReference>
<keyword evidence="2" id="KW-1133">Transmembrane helix</keyword>
<feature type="compositionally biased region" description="Gly residues" evidence="1">
    <location>
        <begin position="84"/>
        <end position="112"/>
    </location>
</feature>
<evidence type="ECO:0000256" key="1">
    <source>
        <dbReference type="SAM" id="MobiDB-lite"/>
    </source>
</evidence>
<gene>
    <name evidence="3" type="ORF">ACFSKW_11590</name>
</gene>
<proteinExistence type="predicted"/>
<feature type="region of interest" description="Disordered" evidence="1">
    <location>
        <begin position="80"/>
        <end position="112"/>
    </location>
</feature>
<evidence type="ECO:0000313" key="3">
    <source>
        <dbReference type="EMBL" id="MFD1932117.1"/>
    </source>
</evidence>
<keyword evidence="2" id="KW-0472">Membrane</keyword>
<reference evidence="4" key="1">
    <citation type="journal article" date="2019" name="Int. J. Syst. Evol. Microbiol.">
        <title>The Global Catalogue of Microorganisms (GCM) 10K type strain sequencing project: providing services to taxonomists for standard genome sequencing and annotation.</title>
        <authorList>
            <consortium name="The Broad Institute Genomics Platform"/>
            <consortium name="The Broad Institute Genome Sequencing Center for Infectious Disease"/>
            <person name="Wu L."/>
            <person name="Ma J."/>
        </authorList>
    </citation>
    <scope>NUCLEOTIDE SEQUENCE [LARGE SCALE GENOMIC DNA]</scope>
    <source>
        <strain evidence="4">ICMP 6774ER</strain>
    </source>
</reference>